<accession>A0A167E6Q2</accession>
<proteinExistence type="predicted"/>
<keyword evidence="2" id="KW-1185">Reference proteome</keyword>
<name>A0A167E6Q2_COLIC</name>
<evidence type="ECO:0000313" key="2">
    <source>
        <dbReference type="Proteomes" id="UP000076584"/>
    </source>
</evidence>
<protein>
    <submittedName>
        <fullName evidence="1">Uncharacterized protein</fullName>
    </submittedName>
</protein>
<evidence type="ECO:0000313" key="1">
    <source>
        <dbReference type="EMBL" id="KZL84764.1"/>
    </source>
</evidence>
<organism evidence="1 2">
    <name type="scientific">Colletotrichum incanum</name>
    <name type="common">Soybean anthracnose fungus</name>
    <dbReference type="NCBI Taxonomy" id="1573173"/>
    <lineage>
        <taxon>Eukaryota</taxon>
        <taxon>Fungi</taxon>
        <taxon>Dikarya</taxon>
        <taxon>Ascomycota</taxon>
        <taxon>Pezizomycotina</taxon>
        <taxon>Sordariomycetes</taxon>
        <taxon>Hypocreomycetidae</taxon>
        <taxon>Glomerellales</taxon>
        <taxon>Glomerellaceae</taxon>
        <taxon>Colletotrichum</taxon>
        <taxon>Colletotrichum spaethianum species complex</taxon>
    </lineage>
</organism>
<gene>
    <name evidence="1" type="ORF">CI238_10179</name>
</gene>
<dbReference type="EMBL" id="LFIW01000787">
    <property type="protein sequence ID" value="KZL84764.1"/>
    <property type="molecule type" value="Genomic_DNA"/>
</dbReference>
<reference evidence="1 2" key="1">
    <citation type="submission" date="2015-06" db="EMBL/GenBank/DDBJ databases">
        <title>Survival trade-offs in plant roots during colonization by closely related pathogenic and mutualistic fungi.</title>
        <authorList>
            <person name="Hacquard S."/>
            <person name="Kracher B."/>
            <person name="Hiruma K."/>
            <person name="Weinman A."/>
            <person name="Muench P."/>
            <person name="Garrido Oter R."/>
            <person name="Ver Loren van Themaat E."/>
            <person name="Dallerey J.-F."/>
            <person name="Damm U."/>
            <person name="Henrissat B."/>
            <person name="Lespinet O."/>
            <person name="Thon M."/>
            <person name="Kemen E."/>
            <person name="McHardy A.C."/>
            <person name="Schulze-Lefert P."/>
            <person name="O'Connell R.J."/>
        </authorList>
    </citation>
    <scope>NUCLEOTIDE SEQUENCE [LARGE SCALE GENOMIC DNA]</scope>
    <source>
        <strain evidence="1 2">MAFF 238704</strain>
    </source>
</reference>
<dbReference type="Proteomes" id="UP000076584">
    <property type="component" value="Unassembled WGS sequence"/>
</dbReference>
<comment type="caution">
    <text evidence="1">The sequence shown here is derived from an EMBL/GenBank/DDBJ whole genome shotgun (WGS) entry which is preliminary data.</text>
</comment>
<dbReference type="STRING" id="1573173.A0A167E6Q2"/>
<dbReference type="AlphaFoldDB" id="A0A167E6Q2"/>
<sequence length="177" mass="19472">MVAGGDNITHHVHLSAKEIANAELAQQLRKKGIITTLGEPFEQSTKAEITALIDRRVFRFIPFNPITYRGFCIFRSRIVNEVKNKTTDKPYEKSCLVIQGYSDNNNNDFGIVGIQTDNTIGLTDISFSQQEGDELTKAGFTAKDKTVLTAATPLMFNGGIVSLLTDSSTILKLCQKG</sequence>